<feature type="transmembrane region" description="Helical" evidence="1">
    <location>
        <begin position="54"/>
        <end position="76"/>
    </location>
</feature>
<evidence type="ECO:0000313" key="3">
    <source>
        <dbReference type="Proteomes" id="UP000034883"/>
    </source>
</evidence>
<dbReference type="Proteomes" id="UP000034883">
    <property type="component" value="Chromosome"/>
</dbReference>
<feature type="transmembrane region" description="Helical" evidence="1">
    <location>
        <begin position="24"/>
        <end position="47"/>
    </location>
</feature>
<keyword evidence="1" id="KW-1133">Transmembrane helix</keyword>
<keyword evidence="1" id="KW-0812">Transmembrane</keyword>
<evidence type="ECO:0000256" key="1">
    <source>
        <dbReference type="SAM" id="Phobius"/>
    </source>
</evidence>
<gene>
    <name evidence="2" type="ORF">DB32_000240</name>
</gene>
<keyword evidence="3" id="KW-1185">Reference proteome</keyword>
<dbReference type="RefSeq" id="WP_053230568.1">
    <property type="nucleotide sequence ID" value="NZ_CP011125.1"/>
</dbReference>
<dbReference type="EMBL" id="CP011125">
    <property type="protein sequence ID" value="AKF03091.1"/>
    <property type="molecule type" value="Genomic_DNA"/>
</dbReference>
<dbReference type="AlphaFoldDB" id="A0A0F6YFT7"/>
<reference evidence="2 3" key="1">
    <citation type="submission" date="2015-03" db="EMBL/GenBank/DDBJ databases">
        <title>Genome assembly of Sandaracinus amylolyticus DSM 53668.</title>
        <authorList>
            <person name="Sharma G."/>
            <person name="Subramanian S."/>
        </authorList>
    </citation>
    <scope>NUCLEOTIDE SEQUENCE [LARGE SCALE GENOMIC DNA]</scope>
    <source>
        <strain evidence="2 3">DSM 53668</strain>
    </source>
</reference>
<keyword evidence="1" id="KW-0472">Membrane</keyword>
<accession>A0A0F6YFT7</accession>
<feature type="transmembrane region" description="Helical" evidence="1">
    <location>
        <begin position="88"/>
        <end position="111"/>
    </location>
</feature>
<sequence length="131" mass="13723">MSHTTRSLDGSSAPELDRHRDRGILGVLALVPGSLLTLAIATIVIAGEPTGAGLVLLAGHFVTQFIVLLVYAALLVNDEGLDPLGRALFGATFLFGAPVALPVYYVLRVLIPSRPEVRGRAIAVRLATATV</sequence>
<protein>
    <submittedName>
        <fullName evidence="2">Uncharacterized protein</fullName>
    </submittedName>
</protein>
<organism evidence="2 3">
    <name type="scientific">Sandaracinus amylolyticus</name>
    <dbReference type="NCBI Taxonomy" id="927083"/>
    <lineage>
        <taxon>Bacteria</taxon>
        <taxon>Pseudomonadati</taxon>
        <taxon>Myxococcota</taxon>
        <taxon>Polyangia</taxon>
        <taxon>Polyangiales</taxon>
        <taxon>Sandaracinaceae</taxon>
        <taxon>Sandaracinus</taxon>
    </lineage>
</organism>
<name>A0A0F6YFT7_9BACT</name>
<dbReference type="KEGG" id="samy:DB32_000240"/>
<evidence type="ECO:0000313" key="2">
    <source>
        <dbReference type="EMBL" id="AKF03091.1"/>
    </source>
</evidence>
<proteinExistence type="predicted"/>